<feature type="transmembrane region" description="Helical" evidence="7">
    <location>
        <begin position="43"/>
        <end position="65"/>
    </location>
</feature>
<proteinExistence type="predicted"/>
<keyword evidence="2" id="KW-0813">Transport</keyword>
<dbReference type="InterPro" id="IPR036458">
    <property type="entry name" value="Na:dicarbo_symporter_sf"/>
</dbReference>
<keyword evidence="4 7" id="KW-0812">Transmembrane</keyword>
<feature type="transmembrane region" description="Helical" evidence="7">
    <location>
        <begin position="7"/>
        <end position="23"/>
    </location>
</feature>
<evidence type="ECO:0000313" key="8">
    <source>
        <dbReference type="EMBL" id="MDZ5761115.1"/>
    </source>
</evidence>
<dbReference type="PANTHER" id="PTHR42865:SF7">
    <property type="entry name" value="PROTON_GLUTAMATE-ASPARTATE SYMPORTER"/>
    <property type="match status" value="1"/>
</dbReference>
<feature type="transmembrane region" description="Helical" evidence="7">
    <location>
        <begin position="290"/>
        <end position="312"/>
    </location>
</feature>
<dbReference type="Proteomes" id="UP001289135">
    <property type="component" value="Unassembled WGS sequence"/>
</dbReference>
<keyword evidence="6 7" id="KW-0472">Membrane</keyword>
<feature type="transmembrane region" description="Helical" evidence="7">
    <location>
        <begin position="332"/>
        <end position="359"/>
    </location>
</feature>
<dbReference type="AlphaFoldDB" id="A0AAE5AH32"/>
<dbReference type="GO" id="GO:0015293">
    <property type="term" value="F:symporter activity"/>
    <property type="evidence" value="ECO:0007669"/>
    <property type="project" value="UniProtKB-KW"/>
</dbReference>
<feature type="transmembrane region" description="Helical" evidence="7">
    <location>
        <begin position="151"/>
        <end position="168"/>
    </location>
</feature>
<dbReference type="InterPro" id="IPR001991">
    <property type="entry name" value="Na-dicarboxylate_symporter"/>
</dbReference>
<evidence type="ECO:0000256" key="7">
    <source>
        <dbReference type="SAM" id="Phobius"/>
    </source>
</evidence>
<evidence type="ECO:0000256" key="1">
    <source>
        <dbReference type="ARBA" id="ARBA00004651"/>
    </source>
</evidence>
<evidence type="ECO:0000256" key="2">
    <source>
        <dbReference type="ARBA" id="ARBA00022448"/>
    </source>
</evidence>
<protein>
    <submittedName>
        <fullName evidence="8">Dicarboxylate/amino acid:cation symporter</fullName>
    </submittedName>
</protein>
<evidence type="ECO:0000256" key="3">
    <source>
        <dbReference type="ARBA" id="ARBA00022475"/>
    </source>
</evidence>
<organism evidence="8 9">
    <name type="scientific">Lyticum sinuosum</name>
    <dbReference type="NCBI Taxonomy" id="1332059"/>
    <lineage>
        <taxon>Bacteria</taxon>
        <taxon>Pseudomonadati</taxon>
        <taxon>Pseudomonadota</taxon>
        <taxon>Alphaproteobacteria</taxon>
        <taxon>Rickettsiales</taxon>
        <taxon>Lyticum</taxon>
    </lineage>
</organism>
<comment type="subcellular location">
    <subcellularLocation>
        <location evidence="1">Cell membrane</location>
        <topology evidence="1">Multi-pass membrane protein</topology>
    </subcellularLocation>
</comment>
<feature type="transmembrane region" description="Helical" evidence="7">
    <location>
        <begin position="189"/>
        <end position="210"/>
    </location>
</feature>
<evidence type="ECO:0000256" key="4">
    <source>
        <dbReference type="ARBA" id="ARBA00022692"/>
    </source>
</evidence>
<dbReference type="PRINTS" id="PR00173">
    <property type="entry name" value="EDTRNSPORT"/>
</dbReference>
<name>A0AAE5AH32_9RICK</name>
<dbReference type="EMBL" id="JARGYU010000001">
    <property type="protein sequence ID" value="MDZ5761115.1"/>
    <property type="molecule type" value="Genomic_DNA"/>
</dbReference>
<reference evidence="8" key="1">
    <citation type="submission" date="2023-02" db="EMBL/GenBank/DDBJ databases">
        <title>Host association and intracellularity evolved multiple times independently in the Rickettsiales.</title>
        <authorList>
            <person name="Castelli M."/>
            <person name="Nardi T."/>
            <person name="Gammuto L."/>
            <person name="Bellinzona G."/>
            <person name="Sabaneyeva E."/>
            <person name="Potekhin A."/>
            <person name="Serra V."/>
            <person name="Petroni G."/>
            <person name="Sassera D."/>
        </authorList>
    </citation>
    <scope>NUCLEOTIDE SEQUENCE</scope>
    <source>
        <strain evidence="8">USBL-36I1</strain>
    </source>
</reference>
<accession>A0AAE5AH32</accession>
<keyword evidence="3" id="KW-1003">Cell membrane</keyword>
<comment type="caution">
    <text evidence="8">The sequence shown here is derived from an EMBL/GenBank/DDBJ whole genome shotgun (WGS) entry which is preliminary data.</text>
</comment>
<dbReference type="PANTHER" id="PTHR42865">
    <property type="entry name" value="PROTON/GLUTAMATE-ASPARTATE SYMPORTER"/>
    <property type="match status" value="1"/>
</dbReference>
<keyword evidence="5 7" id="KW-1133">Transmembrane helix</keyword>
<gene>
    <name evidence="8" type="ORF">Lyticum_00281</name>
</gene>
<feature type="transmembrane region" description="Helical" evidence="7">
    <location>
        <begin position="216"/>
        <end position="245"/>
    </location>
</feature>
<dbReference type="GO" id="GO:0005886">
    <property type="term" value="C:plasma membrane"/>
    <property type="evidence" value="ECO:0007669"/>
    <property type="project" value="UniProtKB-SubCell"/>
</dbReference>
<evidence type="ECO:0000313" key="9">
    <source>
        <dbReference type="Proteomes" id="UP001289135"/>
    </source>
</evidence>
<evidence type="ECO:0000256" key="6">
    <source>
        <dbReference type="ARBA" id="ARBA00023136"/>
    </source>
</evidence>
<dbReference type="Gene3D" id="1.10.3860.10">
    <property type="entry name" value="Sodium:dicarboxylate symporter"/>
    <property type="match status" value="1"/>
</dbReference>
<keyword evidence="9" id="KW-1185">Reference proteome</keyword>
<dbReference type="SUPFAM" id="SSF118215">
    <property type="entry name" value="Proton glutamate symport protein"/>
    <property type="match status" value="1"/>
</dbReference>
<dbReference type="RefSeq" id="WP_322498541.1">
    <property type="nucleotide sequence ID" value="NZ_JARGYU010000001.1"/>
</dbReference>
<sequence>MKLWQKVILGMIFGLITGYFIKQQELLGNTFIISLGILDKLQIVGSMYTSMLKMIVIPIIFFSILYGITSVEDISSFGRLGSRALILYTISTVFAVCLGIGFGILFEPGVGVHLPSLIGESVKKIEHQTLTNIIVNIIPSNPVQAMANGNTLQVVVFAFFFGVSLVMIGEKGYVARNTISSCAHAVFKMVELVIKITPYGVFAIMSHIVSEYGFKVIFSLGKFVLIVLVAMLVQYIAFWVMFLFFRIDPRPFFRKIIPTQALAFATSSSKATLSTALSEMQKKMGVSKKVSSFVLPLGASTNMSATAIYLGITTVFFSQISGVDLNYSQYGVIIFASTIGSIGAAGFPGGGIVMIGMVLSSVNLPLDGIPLIMGVDRILDMVRTTINITGDCAITLIVDKIEGSLDYKKYNEKIL</sequence>
<evidence type="ECO:0000256" key="5">
    <source>
        <dbReference type="ARBA" id="ARBA00022989"/>
    </source>
</evidence>
<feature type="transmembrane region" description="Helical" evidence="7">
    <location>
        <begin position="85"/>
        <end position="106"/>
    </location>
</feature>
<dbReference type="Pfam" id="PF00375">
    <property type="entry name" value="SDF"/>
    <property type="match status" value="1"/>
</dbReference>